<dbReference type="EMBL" id="JAJJMB010006318">
    <property type="protein sequence ID" value="KAI3934981.1"/>
    <property type="molecule type" value="Genomic_DNA"/>
</dbReference>
<evidence type="ECO:0000313" key="7">
    <source>
        <dbReference type="EMBL" id="KAI3934981.1"/>
    </source>
</evidence>
<dbReference type="Pfam" id="PF03055">
    <property type="entry name" value="RPE65"/>
    <property type="match status" value="1"/>
</dbReference>
<evidence type="ECO:0000256" key="1">
    <source>
        <dbReference type="ARBA" id="ARBA00001954"/>
    </source>
</evidence>
<evidence type="ECO:0000256" key="2">
    <source>
        <dbReference type="ARBA" id="ARBA00006787"/>
    </source>
</evidence>
<evidence type="ECO:0000256" key="5">
    <source>
        <dbReference type="ARBA" id="ARBA00023004"/>
    </source>
</evidence>
<proteinExistence type="inferred from homology"/>
<dbReference type="AlphaFoldDB" id="A0AAD4XQI7"/>
<keyword evidence="8" id="KW-1185">Reference proteome</keyword>
<gene>
    <name evidence="7" type="ORF">MKW98_009900</name>
</gene>
<dbReference type="Proteomes" id="UP001202328">
    <property type="component" value="Unassembled WGS sequence"/>
</dbReference>
<evidence type="ECO:0008006" key="9">
    <source>
        <dbReference type="Google" id="ProtNLM"/>
    </source>
</evidence>
<keyword evidence="5" id="KW-0408">Iron</keyword>
<comment type="cofactor">
    <cofactor evidence="1">
        <name>Fe(2+)</name>
        <dbReference type="ChEBI" id="CHEBI:29033"/>
    </cofactor>
</comment>
<sequence length="147" mass="16172">MVRCGRSSPARSSHSANHNQQSTGGSKEGRVLLVDPKPKKGLASQFFDVVEKLIVKHMHGSKQTNQYLSGLFAPVDEETPPQPNLLVKGYLPEGLNGEVLMVGPNPKFMPVAGYHWFDGDGYLHLVLFLTVHLFSLLMKSVAFGLQE</sequence>
<dbReference type="GO" id="GO:0016702">
    <property type="term" value="F:oxidoreductase activity, acting on single donors with incorporation of molecular oxygen, incorporation of two atoms of oxygen"/>
    <property type="evidence" value="ECO:0007669"/>
    <property type="project" value="InterPro"/>
</dbReference>
<comment type="caution">
    <text evidence="7">The sequence shown here is derived from an EMBL/GenBank/DDBJ whole genome shotgun (WGS) entry which is preliminary data.</text>
</comment>
<keyword evidence="4" id="KW-0223">Dioxygenase</keyword>
<evidence type="ECO:0000256" key="3">
    <source>
        <dbReference type="ARBA" id="ARBA00022723"/>
    </source>
</evidence>
<accession>A0AAD4XQI7</accession>
<name>A0AAD4XQI7_9MAGN</name>
<comment type="similarity">
    <text evidence="2">Belongs to the carotenoid oxygenase family.</text>
</comment>
<organism evidence="7 8">
    <name type="scientific">Papaver atlanticum</name>
    <dbReference type="NCBI Taxonomy" id="357466"/>
    <lineage>
        <taxon>Eukaryota</taxon>
        <taxon>Viridiplantae</taxon>
        <taxon>Streptophyta</taxon>
        <taxon>Embryophyta</taxon>
        <taxon>Tracheophyta</taxon>
        <taxon>Spermatophyta</taxon>
        <taxon>Magnoliopsida</taxon>
        <taxon>Ranunculales</taxon>
        <taxon>Papaveraceae</taxon>
        <taxon>Papaveroideae</taxon>
        <taxon>Papaver</taxon>
    </lineage>
</organism>
<feature type="compositionally biased region" description="Polar residues" evidence="6">
    <location>
        <begin position="9"/>
        <end position="25"/>
    </location>
</feature>
<dbReference type="InterPro" id="IPR004294">
    <property type="entry name" value="Carotenoid_Oase"/>
</dbReference>
<protein>
    <recommendedName>
        <fullName evidence="9">Carotenoid oxygenase</fullName>
    </recommendedName>
</protein>
<evidence type="ECO:0000256" key="4">
    <source>
        <dbReference type="ARBA" id="ARBA00022964"/>
    </source>
</evidence>
<reference evidence="7" key="1">
    <citation type="submission" date="2022-04" db="EMBL/GenBank/DDBJ databases">
        <title>A functionally conserved STORR gene fusion in Papaver species that diverged 16.8 million years ago.</title>
        <authorList>
            <person name="Catania T."/>
        </authorList>
    </citation>
    <scope>NUCLEOTIDE SEQUENCE</scope>
    <source>
        <strain evidence="7">S-188037</strain>
    </source>
</reference>
<evidence type="ECO:0000256" key="6">
    <source>
        <dbReference type="SAM" id="MobiDB-lite"/>
    </source>
</evidence>
<feature type="region of interest" description="Disordered" evidence="6">
    <location>
        <begin position="1"/>
        <end position="32"/>
    </location>
</feature>
<keyword evidence="3" id="KW-0479">Metal-binding</keyword>
<keyword evidence="4" id="KW-0560">Oxidoreductase</keyword>
<dbReference type="GO" id="GO:0046872">
    <property type="term" value="F:metal ion binding"/>
    <property type="evidence" value="ECO:0007669"/>
    <property type="project" value="UniProtKB-KW"/>
</dbReference>
<evidence type="ECO:0000313" key="8">
    <source>
        <dbReference type="Proteomes" id="UP001202328"/>
    </source>
</evidence>